<evidence type="ECO:0000259" key="9">
    <source>
        <dbReference type="PROSITE" id="PS51755"/>
    </source>
</evidence>
<dbReference type="FunFam" id="1.10.10.10:FF:000018">
    <property type="entry name" value="DNA-binding response regulator ResD"/>
    <property type="match status" value="1"/>
</dbReference>
<dbReference type="SUPFAM" id="SSF52172">
    <property type="entry name" value="CheY-like"/>
    <property type="match status" value="1"/>
</dbReference>
<dbReference type="Pfam" id="PF00072">
    <property type="entry name" value="Response_reg"/>
    <property type="match status" value="1"/>
</dbReference>
<dbReference type="InterPro" id="IPR016032">
    <property type="entry name" value="Sig_transdc_resp-reg_C-effctor"/>
</dbReference>
<dbReference type="PROSITE" id="PS51755">
    <property type="entry name" value="OMPR_PHOB"/>
    <property type="match status" value="1"/>
</dbReference>
<dbReference type="Gene3D" id="6.10.250.690">
    <property type="match status" value="1"/>
</dbReference>
<dbReference type="Proteomes" id="UP000000379">
    <property type="component" value="Chromosome"/>
</dbReference>
<accession>D7CUM4</accession>
<feature type="modified residue" description="4-aspartylphosphate" evidence="6">
    <location>
        <position position="51"/>
    </location>
</feature>
<evidence type="ECO:0000256" key="1">
    <source>
        <dbReference type="ARBA" id="ARBA00022553"/>
    </source>
</evidence>
<feature type="domain" description="Response regulatory" evidence="8">
    <location>
        <begin position="4"/>
        <end position="118"/>
    </location>
</feature>
<feature type="domain" description="OmpR/PhoB-type" evidence="9">
    <location>
        <begin position="124"/>
        <end position="218"/>
    </location>
</feature>
<dbReference type="eggNOG" id="COG0745">
    <property type="taxonomic scope" value="Bacteria"/>
</dbReference>
<evidence type="ECO:0000256" key="6">
    <source>
        <dbReference type="PROSITE-ProRule" id="PRU00169"/>
    </source>
</evidence>
<evidence type="ECO:0000313" key="11">
    <source>
        <dbReference type="Proteomes" id="UP000000379"/>
    </source>
</evidence>
<dbReference type="SMART" id="SM00448">
    <property type="entry name" value="REC"/>
    <property type="match status" value="1"/>
</dbReference>
<dbReference type="STRING" id="649638.Trad_0881"/>
<dbReference type="Gene3D" id="1.10.10.10">
    <property type="entry name" value="Winged helix-like DNA-binding domain superfamily/Winged helix DNA-binding domain"/>
    <property type="match status" value="1"/>
</dbReference>
<reference evidence="11" key="1">
    <citation type="submission" date="2010-05" db="EMBL/GenBank/DDBJ databases">
        <title>The complete genome of Truepera radiovictris DSM 17093.</title>
        <authorList>
            <consortium name="US DOE Joint Genome Institute (JGI-PGF)"/>
            <person name="Lucas S."/>
            <person name="Copeland A."/>
            <person name="Lapidus A."/>
            <person name="Glavina del Rio T."/>
            <person name="Dalin E."/>
            <person name="Tice H."/>
            <person name="Bruce D."/>
            <person name="Goodwin L."/>
            <person name="Pitluck S."/>
            <person name="Kyrpides N."/>
            <person name="Mavromatis K."/>
            <person name="Ovchinnikova G."/>
            <person name="Munk A.C."/>
            <person name="Detter J.C."/>
            <person name="Han C."/>
            <person name="Tapia R."/>
            <person name="Land M."/>
            <person name="Hauser L."/>
            <person name="Markowitz V."/>
            <person name="Cheng J.-F."/>
            <person name="Hugenholtz P."/>
            <person name="Woyke T."/>
            <person name="Wu D."/>
            <person name="Tindall B."/>
            <person name="Pomrenke H.G."/>
            <person name="Brambilla E."/>
            <person name="Klenk H.-P."/>
            <person name="Eisen J.A."/>
        </authorList>
    </citation>
    <scope>NUCLEOTIDE SEQUENCE [LARGE SCALE GENOMIC DNA]</scope>
    <source>
        <strain evidence="11">DSM 17093 / CIP 108686 / LMG 22925 / RQ-24</strain>
    </source>
</reference>
<evidence type="ECO:0000256" key="5">
    <source>
        <dbReference type="ARBA" id="ARBA00023163"/>
    </source>
</evidence>
<dbReference type="GO" id="GO:0006355">
    <property type="term" value="P:regulation of DNA-templated transcription"/>
    <property type="evidence" value="ECO:0007669"/>
    <property type="project" value="InterPro"/>
</dbReference>
<evidence type="ECO:0000256" key="2">
    <source>
        <dbReference type="ARBA" id="ARBA00023012"/>
    </source>
</evidence>
<keyword evidence="3" id="KW-0805">Transcription regulation</keyword>
<evidence type="ECO:0000256" key="7">
    <source>
        <dbReference type="PROSITE-ProRule" id="PRU01091"/>
    </source>
</evidence>
<gene>
    <name evidence="10" type="ordered locus">Trad_0881</name>
</gene>
<dbReference type="Gene3D" id="3.40.50.2300">
    <property type="match status" value="1"/>
</dbReference>
<dbReference type="GO" id="GO:0000976">
    <property type="term" value="F:transcription cis-regulatory region binding"/>
    <property type="evidence" value="ECO:0007669"/>
    <property type="project" value="TreeGrafter"/>
</dbReference>
<dbReference type="CDD" id="cd00383">
    <property type="entry name" value="trans_reg_C"/>
    <property type="match status" value="1"/>
</dbReference>
<evidence type="ECO:0000256" key="3">
    <source>
        <dbReference type="ARBA" id="ARBA00023015"/>
    </source>
</evidence>
<dbReference type="InterPro" id="IPR001789">
    <property type="entry name" value="Sig_transdc_resp-reg_receiver"/>
</dbReference>
<keyword evidence="11" id="KW-1185">Reference proteome</keyword>
<dbReference type="SUPFAM" id="SSF46894">
    <property type="entry name" value="C-terminal effector domain of the bipartite response regulators"/>
    <property type="match status" value="1"/>
</dbReference>
<dbReference type="InterPro" id="IPR001867">
    <property type="entry name" value="OmpR/PhoB-type_DNA-bd"/>
</dbReference>
<dbReference type="OrthoDB" id="9802426at2"/>
<dbReference type="InterPro" id="IPR036388">
    <property type="entry name" value="WH-like_DNA-bd_sf"/>
</dbReference>
<dbReference type="KEGG" id="tra:Trad_0881"/>
<dbReference type="PROSITE" id="PS50110">
    <property type="entry name" value="RESPONSE_REGULATORY"/>
    <property type="match status" value="1"/>
</dbReference>
<dbReference type="SMART" id="SM00862">
    <property type="entry name" value="Trans_reg_C"/>
    <property type="match status" value="1"/>
</dbReference>
<dbReference type="GO" id="GO:0005829">
    <property type="term" value="C:cytosol"/>
    <property type="evidence" value="ECO:0007669"/>
    <property type="project" value="TreeGrafter"/>
</dbReference>
<evidence type="ECO:0000313" key="10">
    <source>
        <dbReference type="EMBL" id="ADI14015.1"/>
    </source>
</evidence>
<evidence type="ECO:0000256" key="4">
    <source>
        <dbReference type="ARBA" id="ARBA00023125"/>
    </source>
</evidence>
<reference evidence="10 11" key="2">
    <citation type="journal article" date="2011" name="Stand. Genomic Sci.">
        <title>Complete genome sequence of Truepera radiovictrix type strain (RQ-24).</title>
        <authorList>
            <person name="Ivanova N."/>
            <person name="Rohde C."/>
            <person name="Munk C."/>
            <person name="Nolan M."/>
            <person name="Lucas S."/>
            <person name="Del Rio T.G."/>
            <person name="Tice H."/>
            <person name="Deshpande S."/>
            <person name="Cheng J.F."/>
            <person name="Tapia R."/>
            <person name="Han C."/>
            <person name="Goodwin L."/>
            <person name="Pitluck S."/>
            <person name="Liolios K."/>
            <person name="Mavromatis K."/>
            <person name="Mikhailova N."/>
            <person name="Pati A."/>
            <person name="Chen A."/>
            <person name="Palaniappan K."/>
            <person name="Land M."/>
            <person name="Hauser L."/>
            <person name="Chang Y.J."/>
            <person name="Jeffries C.D."/>
            <person name="Brambilla E."/>
            <person name="Rohde M."/>
            <person name="Goker M."/>
            <person name="Tindall B.J."/>
            <person name="Woyke T."/>
            <person name="Bristow J."/>
            <person name="Eisen J.A."/>
            <person name="Markowitz V."/>
            <person name="Hugenholtz P."/>
            <person name="Kyrpides N.C."/>
            <person name="Klenk H.P."/>
            <person name="Lapidus A."/>
        </authorList>
    </citation>
    <scope>NUCLEOTIDE SEQUENCE [LARGE SCALE GENOMIC DNA]</scope>
    <source>
        <strain evidence="11">DSM 17093 / CIP 108686 / LMG 22925 / RQ-24</strain>
    </source>
</reference>
<dbReference type="GO" id="GO:0032993">
    <property type="term" value="C:protein-DNA complex"/>
    <property type="evidence" value="ECO:0007669"/>
    <property type="project" value="TreeGrafter"/>
</dbReference>
<dbReference type="InterPro" id="IPR011006">
    <property type="entry name" value="CheY-like_superfamily"/>
</dbReference>
<dbReference type="HOGENOM" id="CLU_000445_30_1_0"/>
<sequence>MSARVLVVEDEFVVRELIAFHLTQAGFTVEEVGTLEEAWRSLTGVDAVVLDWMLPDGSGVEWLRRLRATVRGERLPVLMLTARASERDKVFGLDAGADDYLAKPFSSAELTARLRALLRRTEPQRVHKVGPLELDERLGVVTLNGRELSLTRREFELLAFLCASPGRVFSRTELLDRVWGEDFLGTERTVDQHIAQLRALVGAELIETVRGRGYRLRAPEGSA</sequence>
<keyword evidence="1 6" id="KW-0597">Phosphoprotein</keyword>
<dbReference type="AlphaFoldDB" id="D7CUM4"/>
<dbReference type="Pfam" id="PF00486">
    <property type="entry name" value="Trans_reg_C"/>
    <property type="match status" value="1"/>
</dbReference>
<dbReference type="PANTHER" id="PTHR48111:SF4">
    <property type="entry name" value="DNA-BINDING DUAL TRANSCRIPTIONAL REGULATOR OMPR"/>
    <property type="match status" value="1"/>
</dbReference>
<keyword evidence="5" id="KW-0804">Transcription</keyword>
<evidence type="ECO:0000259" key="8">
    <source>
        <dbReference type="PROSITE" id="PS50110"/>
    </source>
</evidence>
<dbReference type="GO" id="GO:0000156">
    <property type="term" value="F:phosphorelay response regulator activity"/>
    <property type="evidence" value="ECO:0007669"/>
    <property type="project" value="TreeGrafter"/>
</dbReference>
<proteinExistence type="predicted"/>
<feature type="DNA-binding region" description="OmpR/PhoB-type" evidence="7">
    <location>
        <begin position="124"/>
        <end position="218"/>
    </location>
</feature>
<dbReference type="InterPro" id="IPR039420">
    <property type="entry name" value="WalR-like"/>
</dbReference>
<keyword evidence="4 7" id="KW-0238">DNA-binding</keyword>
<name>D7CUM4_TRURR</name>
<dbReference type="RefSeq" id="WP_013177387.1">
    <property type="nucleotide sequence ID" value="NC_014221.1"/>
</dbReference>
<protein>
    <submittedName>
        <fullName evidence="10">Two component transcriptional regulator, winged helix family</fullName>
    </submittedName>
</protein>
<dbReference type="EMBL" id="CP002049">
    <property type="protein sequence ID" value="ADI14015.1"/>
    <property type="molecule type" value="Genomic_DNA"/>
</dbReference>
<organism evidence="10 11">
    <name type="scientific">Truepera radiovictrix (strain DSM 17093 / CIP 108686 / LMG 22925 / RQ-24)</name>
    <dbReference type="NCBI Taxonomy" id="649638"/>
    <lineage>
        <taxon>Bacteria</taxon>
        <taxon>Thermotogati</taxon>
        <taxon>Deinococcota</taxon>
        <taxon>Deinococci</taxon>
        <taxon>Trueperales</taxon>
        <taxon>Trueperaceae</taxon>
        <taxon>Truepera</taxon>
    </lineage>
</organism>
<dbReference type="PANTHER" id="PTHR48111">
    <property type="entry name" value="REGULATOR OF RPOS"/>
    <property type="match status" value="1"/>
</dbReference>
<keyword evidence="2" id="KW-0902">Two-component regulatory system</keyword>